<keyword evidence="1" id="KW-0175">Coiled coil</keyword>
<keyword evidence="2" id="KW-0472">Membrane</keyword>
<gene>
    <name evidence="3" type="ordered locus">Psta_0109</name>
</gene>
<name>D2R0D7_PIRSD</name>
<organism evidence="3 4">
    <name type="scientific">Pirellula staleyi (strain ATCC 27377 / DSM 6068 / ICPB 4128)</name>
    <name type="common">Pirella staleyi</name>
    <dbReference type="NCBI Taxonomy" id="530564"/>
    <lineage>
        <taxon>Bacteria</taxon>
        <taxon>Pseudomonadati</taxon>
        <taxon>Planctomycetota</taxon>
        <taxon>Planctomycetia</taxon>
        <taxon>Pirellulales</taxon>
        <taxon>Pirellulaceae</taxon>
        <taxon>Pirellula</taxon>
    </lineage>
</organism>
<evidence type="ECO:0000256" key="2">
    <source>
        <dbReference type="SAM" id="Phobius"/>
    </source>
</evidence>
<keyword evidence="4" id="KW-1185">Reference proteome</keyword>
<evidence type="ECO:0000256" key="1">
    <source>
        <dbReference type="SAM" id="Coils"/>
    </source>
</evidence>
<dbReference type="HOGENOM" id="CLU_1968496_0_0_0"/>
<proteinExistence type="predicted"/>
<keyword evidence="2" id="KW-0812">Transmembrane</keyword>
<dbReference type="EMBL" id="CP001848">
    <property type="protein sequence ID" value="ADB14805.1"/>
    <property type="molecule type" value="Genomic_DNA"/>
</dbReference>
<sequence length="127" mass="13885">MLEGVSLQNVLMLGGLAVIGFFLFRTSRGFLFRAPSKSTTPAEIQKILGERSRDSALADAPAEVLRWHVELHDTARDLKAELDSKLAAIQAATIAAKLATQEAEAAIAQLQDERRALETLRREQANS</sequence>
<evidence type="ECO:0000313" key="3">
    <source>
        <dbReference type="EMBL" id="ADB14805.1"/>
    </source>
</evidence>
<evidence type="ECO:0000313" key="4">
    <source>
        <dbReference type="Proteomes" id="UP000001887"/>
    </source>
</evidence>
<feature type="transmembrane region" description="Helical" evidence="2">
    <location>
        <begin position="6"/>
        <end position="24"/>
    </location>
</feature>
<dbReference type="KEGG" id="psl:Psta_0109"/>
<protein>
    <submittedName>
        <fullName evidence="3">Uncharacterized protein</fullName>
    </submittedName>
</protein>
<dbReference type="AlphaFoldDB" id="D2R0D7"/>
<reference evidence="3 4" key="1">
    <citation type="journal article" date="2009" name="Stand. Genomic Sci.">
        <title>Complete genome sequence of Pirellula staleyi type strain (ATCC 27377).</title>
        <authorList>
            <person name="Clum A."/>
            <person name="Tindall B.J."/>
            <person name="Sikorski J."/>
            <person name="Ivanova N."/>
            <person name="Mavrommatis K."/>
            <person name="Lucas S."/>
            <person name="Glavina del Rio T."/>
            <person name="Nolan M."/>
            <person name="Chen F."/>
            <person name="Tice H."/>
            <person name="Pitluck S."/>
            <person name="Cheng J.F."/>
            <person name="Chertkov O."/>
            <person name="Brettin T."/>
            <person name="Han C."/>
            <person name="Detter J.C."/>
            <person name="Kuske C."/>
            <person name="Bruce D."/>
            <person name="Goodwin L."/>
            <person name="Ovchinikova G."/>
            <person name="Pati A."/>
            <person name="Mikhailova N."/>
            <person name="Chen A."/>
            <person name="Palaniappan K."/>
            <person name="Land M."/>
            <person name="Hauser L."/>
            <person name="Chang Y.J."/>
            <person name="Jeffries C.D."/>
            <person name="Chain P."/>
            <person name="Rohde M."/>
            <person name="Goker M."/>
            <person name="Bristow J."/>
            <person name="Eisen J.A."/>
            <person name="Markowitz V."/>
            <person name="Hugenholtz P."/>
            <person name="Kyrpides N.C."/>
            <person name="Klenk H.P."/>
            <person name="Lapidus A."/>
        </authorList>
    </citation>
    <scope>NUCLEOTIDE SEQUENCE [LARGE SCALE GENOMIC DNA]</scope>
    <source>
        <strain evidence="4">ATCC 27377 / DSM 6068 / ICPB 4128</strain>
    </source>
</reference>
<dbReference type="STRING" id="530564.Psta_0109"/>
<dbReference type="Proteomes" id="UP000001887">
    <property type="component" value="Chromosome"/>
</dbReference>
<feature type="coiled-coil region" evidence="1">
    <location>
        <begin position="96"/>
        <end position="127"/>
    </location>
</feature>
<accession>D2R0D7</accession>
<keyword evidence="2" id="KW-1133">Transmembrane helix</keyword>